<accession>A0ABW4IYI7</accession>
<proteinExistence type="predicted"/>
<dbReference type="InterPro" id="IPR013597">
    <property type="entry name" value="Mat_intron_G2"/>
</dbReference>
<reference evidence="3" key="1">
    <citation type="journal article" date="2019" name="Int. J. Syst. Evol. Microbiol.">
        <title>The Global Catalogue of Microorganisms (GCM) 10K type strain sequencing project: providing services to taxonomists for standard genome sequencing and annotation.</title>
        <authorList>
            <consortium name="The Broad Institute Genomics Platform"/>
            <consortium name="The Broad Institute Genome Sequencing Center for Infectious Disease"/>
            <person name="Wu L."/>
            <person name="Ma J."/>
        </authorList>
    </citation>
    <scope>NUCLEOTIDE SEQUENCE [LARGE SCALE GENOMIC DNA]</scope>
    <source>
        <strain evidence="3">CGMCC 1.12470</strain>
    </source>
</reference>
<dbReference type="RefSeq" id="WP_381089799.1">
    <property type="nucleotide sequence ID" value="NZ_JBHUDX010000090.1"/>
</dbReference>
<keyword evidence="3" id="KW-1185">Reference proteome</keyword>
<dbReference type="Proteomes" id="UP001597261">
    <property type="component" value="Unassembled WGS sequence"/>
</dbReference>
<gene>
    <name evidence="2" type="ORF">ACFSL4_29690</name>
</gene>
<sequence length="100" mass="12034">MGAEVRGWRIHRRTGHTFAQLARFMNPIVRGWIQYYGAFYPSALRPFLQRINAYLLRWIRRKYKRLAGYRKARTCLQGITQRYPGMFAHWRLCRTIWGAG</sequence>
<organism evidence="2 3">
    <name type="scientific">Streptomyces caeni</name>
    <dbReference type="NCBI Taxonomy" id="2307231"/>
    <lineage>
        <taxon>Bacteria</taxon>
        <taxon>Bacillati</taxon>
        <taxon>Actinomycetota</taxon>
        <taxon>Actinomycetes</taxon>
        <taxon>Kitasatosporales</taxon>
        <taxon>Streptomycetaceae</taxon>
        <taxon>Streptomyces</taxon>
    </lineage>
</organism>
<dbReference type="EMBL" id="JBHUDX010000090">
    <property type="protein sequence ID" value="MFD1662252.1"/>
    <property type="molecule type" value="Genomic_DNA"/>
</dbReference>
<evidence type="ECO:0000313" key="2">
    <source>
        <dbReference type="EMBL" id="MFD1662252.1"/>
    </source>
</evidence>
<evidence type="ECO:0000313" key="3">
    <source>
        <dbReference type="Proteomes" id="UP001597261"/>
    </source>
</evidence>
<evidence type="ECO:0000259" key="1">
    <source>
        <dbReference type="Pfam" id="PF08388"/>
    </source>
</evidence>
<protein>
    <submittedName>
        <fullName evidence="2">Group II intron maturase-specific domain-containing protein</fullName>
    </submittedName>
</protein>
<name>A0ABW4IYI7_9ACTN</name>
<comment type="caution">
    <text evidence="2">The sequence shown here is derived from an EMBL/GenBank/DDBJ whole genome shotgun (WGS) entry which is preliminary data.</text>
</comment>
<dbReference type="Pfam" id="PF08388">
    <property type="entry name" value="GIIM"/>
    <property type="match status" value="1"/>
</dbReference>
<feature type="domain" description="Group II intron maturase-specific" evidence="1">
    <location>
        <begin position="3"/>
        <end position="73"/>
    </location>
</feature>